<dbReference type="Proteomes" id="UP000075714">
    <property type="component" value="Unassembled WGS sequence"/>
</dbReference>
<accession>A0A150GMR4</accession>
<reference evidence="2" key="1">
    <citation type="journal article" date="2016" name="Nat. Commun.">
        <title>The Gonium pectorale genome demonstrates co-option of cell cycle regulation during the evolution of multicellularity.</title>
        <authorList>
            <person name="Hanschen E.R."/>
            <person name="Marriage T.N."/>
            <person name="Ferris P.J."/>
            <person name="Hamaji T."/>
            <person name="Toyoda A."/>
            <person name="Fujiyama A."/>
            <person name="Neme R."/>
            <person name="Noguchi H."/>
            <person name="Minakuchi Y."/>
            <person name="Suzuki M."/>
            <person name="Kawai-Toyooka H."/>
            <person name="Smith D.R."/>
            <person name="Sparks H."/>
            <person name="Anderson J."/>
            <person name="Bakaric R."/>
            <person name="Luria V."/>
            <person name="Karger A."/>
            <person name="Kirschner M.W."/>
            <person name="Durand P.M."/>
            <person name="Michod R.E."/>
            <person name="Nozaki H."/>
            <person name="Olson B.J."/>
        </authorList>
    </citation>
    <scope>NUCLEOTIDE SEQUENCE [LARGE SCALE GENOMIC DNA]</scope>
    <source>
        <strain evidence="2">NIES-2863</strain>
    </source>
</reference>
<keyword evidence="2" id="KW-1185">Reference proteome</keyword>
<dbReference type="EMBL" id="LSYV01000014">
    <property type="protein sequence ID" value="KXZ51133.1"/>
    <property type="molecule type" value="Genomic_DNA"/>
</dbReference>
<proteinExistence type="predicted"/>
<evidence type="ECO:0000313" key="2">
    <source>
        <dbReference type="Proteomes" id="UP000075714"/>
    </source>
</evidence>
<sequence>MCLFRPARLVVAAHSKQQQEDWAQLKPKPIIPRKIKDVLVGPVRDTVVFLDMLLNNEEGATARSAAAAAVAAAATAAAAAAAGAGSGQ</sequence>
<name>A0A150GMR4_GONPE</name>
<dbReference type="AlphaFoldDB" id="A0A150GMR4"/>
<protein>
    <submittedName>
        <fullName evidence="1">Uncharacterized protein</fullName>
    </submittedName>
</protein>
<organism evidence="1 2">
    <name type="scientific">Gonium pectorale</name>
    <name type="common">Green alga</name>
    <dbReference type="NCBI Taxonomy" id="33097"/>
    <lineage>
        <taxon>Eukaryota</taxon>
        <taxon>Viridiplantae</taxon>
        <taxon>Chlorophyta</taxon>
        <taxon>core chlorophytes</taxon>
        <taxon>Chlorophyceae</taxon>
        <taxon>CS clade</taxon>
        <taxon>Chlamydomonadales</taxon>
        <taxon>Volvocaceae</taxon>
        <taxon>Gonium</taxon>
    </lineage>
</organism>
<gene>
    <name evidence="1" type="ORF">GPECTOR_13g620</name>
</gene>
<comment type="caution">
    <text evidence="1">The sequence shown here is derived from an EMBL/GenBank/DDBJ whole genome shotgun (WGS) entry which is preliminary data.</text>
</comment>
<evidence type="ECO:0000313" key="1">
    <source>
        <dbReference type="EMBL" id="KXZ51133.1"/>
    </source>
</evidence>